<feature type="compositionally biased region" description="Polar residues" evidence="6">
    <location>
        <begin position="751"/>
        <end position="761"/>
    </location>
</feature>
<dbReference type="Proteomes" id="UP000042958">
    <property type="component" value="Unassembled WGS sequence"/>
</dbReference>
<keyword evidence="5" id="KW-0539">Nucleus</keyword>
<keyword evidence="2" id="KW-0597">Phosphoprotein</keyword>
<proteinExistence type="predicted"/>
<dbReference type="Pfam" id="PF04182">
    <property type="entry name" value="B-block_TFIIIC"/>
    <property type="match status" value="1"/>
</dbReference>
<dbReference type="GO" id="GO:0006384">
    <property type="term" value="P:transcription initiation at RNA polymerase III promoter"/>
    <property type="evidence" value="ECO:0007669"/>
    <property type="project" value="InterPro"/>
</dbReference>
<organism evidence="9 10">
    <name type="scientific">Penicillium brasilianum</name>
    <dbReference type="NCBI Taxonomy" id="104259"/>
    <lineage>
        <taxon>Eukaryota</taxon>
        <taxon>Fungi</taxon>
        <taxon>Dikarya</taxon>
        <taxon>Ascomycota</taxon>
        <taxon>Pezizomycotina</taxon>
        <taxon>Eurotiomycetes</taxon>
        <taxon>Eurotiomycetidae</taxon>
        <taxon>Eurotiales</taxon>
        <taxon>Aspergillaceae</taxon>
        <taxon>Penicillium</taxon>
    </lineage>
</organism>
<evidence type="ECO:0000259" key="8">
    <source>
        <dbReference type="Pfam" id="PF20222"/>
    </source>
</evidence>
<feature type="region of interest" description="Disordered" evidence="6">
    <location>
        <begin position="324"/>
        <end position="351"/>
    </location>
</feature>
<feature type="region of interest" description="Disordered" evidence="6">
    <location>
        <begin position="1843"/>
        <end position="1880"/>
    </location>
</feature>
<dbReference type="PANTHER" id="PTHR15180:SF1">
    <property type="entry name" value="GENERAL TRANSCRIPTION FACTOR 3C POLYPEPTIDE 1"/>
    <property type="match status" value="1"/>
</dbReference>
<evidence type="ECO:0000256" key="3">
    <source>
        <dbReference type="ARBA" id="ARBA00023125"/>
    </source>
</evidence>
<dbReference type="InterPro" id="IPR044210">
    <property type="entry name" value="Tfc3-like"/>
</dbReference>
<dbReference type="OrthoDB" id="5403573at2759"/>
<feature type="region of interest" description="Disordered" evidence="6">
    <location>
        <begin position="711"/>
        <end position="801"/>
    </location>
</feature>
<protein>
    <submittedName>
        <fullName evidence="9">Uncharacterized protein</fullName>
    </submittedName>
</protein>
<evidence type="ECO:0000256" key="2">
    <source>
        <dbReference type="ARBA" id="ARBA00022553"/>
    </source>
</evidence>
<evidence type="ECO:0000256" key="1">
    <source>
        <dbReference type="ARBA" id="ARBA00004123"/>
    </source>
</evidence>
<evidence type="ECO:0000256" key="6">
    <source>
        <dbReference type="SAM" id="MobiDB-lite"/>
    </source>
</evidence>
<dbReference type="Pfam" id="PF20222">
    <property type="entry name" value="DUF6581"/>
    <property type="match status" value="1"/>
</dbReference>
<gene>
    <name evidence="9" type="ORF">PMG11_06885</name>
</gene>
<comment type="subcellular location">
    <subcellularLocation>
        <location evidence="1">Nucleus</location>
    </subcellularLocation>
</comment>
<feature type="domain" description="Transcription factor tau subunit sfc3/Tfc3 C-terminal" evidence="8">
    <location>
        <begin position="1371"/>
        <end position="1786"/>
    </location>
</feature>
<feature type="compositionally biased region" description="Basic and acidic residues" evidence="6">
    <location>
        <begin position="86"/>
        <end position="102"/>
    </location>
</feature>
<dbReference type="GO" id="GO:0003677">
    <property type="term" value="F:DNA binding"/>
    <property type="evidence" value="ECO:0007669"/>
    <property type="project" value="UniProtKB-KW"/>
</dbReference>
<dbReference type="InterPro" id="IPR035625">
    <property type="entry name" value="Tfc3-like_eWH"/>
</dbReference>
<accession>A0A0F7TQW6</accession>
<dbReference type="GO" id="GO:0000127">
    <property type="term" value="C:transcription factor TFIIIC complex"/>
    <property type="evidence" value="ECO:0007669"/>
    <property type="project" value="InterPro"/>
</dbReference>
<feature type="region of interest" description="Disordered" evidence="6">
    <location>
        <begin position="1719"/>
        <end position="1740"/>
    </location>
</feature>
<feature type="compositionally biased region" description="Basic and acidic residues" evidence="6">
    <location>
        <begin position="711"/>
        <end position="721"/>
    </location>
</feature>
<name>A0A0F7TQW6_PENBI</name>
<keyword evidence="10" id="KW-1185">Reference proteome</keyword>
<feature type="compositionally biased region" description="Acidic residues" evidence="6">
    <location>
        <begin position="328"/>
        <end position="341"/>
    </location>
</feature>
<evidence type="ECO:0000313" key="10">
    <source>
        <dbReference type="Proteomes" id="UP000042958"/>
    </source>
</evidence>
<sequence>MAPGLQELIDFLLNEVALCGSQGMTLPEILKTIHDFYKNASQDPSQRIQSVDRRFEAKVWSWLIRHPEVSVTPSGEWQHLSLEDAEQKNRELEESANHHAPEADGDEAEAEALPVSSSIRVFVSKERMWYALTGHEPDDTKVPASEFLLLSIIASRKSDGIAQTDLVRLSGQDKRSVPKRTDALAQKGYVEKRPIQIKSARTSLVTFRRFVKPASVESMVEGTSEGVPERPIINFDAFNAKLFEILREFGIISRNDLKRRLEFGDRWRWRVLSRALRKFERIGVLKRVRAKSQYNKIHPCVMLIREPTETDIAKFNAVSGDLNRTADDQADADDDIDDAAENDPTGADEGAIEMEKDKPVIEAERLVPSWTPDRPVGNQIFDVVNNSGTEGITNHDINRFCFGSIYRRPSESALHRLTDCWQLSQPPHLRHLAIVRDTAIQRTTFFYIHYSASNFAKLVESGEASWEAVEFPAGKAKAAKCVIPAVDATVQRDKYGFHESSATKLLVKNGNASLFEALAVCKPPTYLLSSSDPMPVRLPDGHFTVDMGRLAVTGTIIPSPISARRHGGRPRGPRYKAARKQSNLSKMERSSPGIPDPNDPEEMELDHVPLQMPEHLTWEQPSRQTPRVGNKRDKLEGLSEKERFEALGMDETWTEYNVLVNECPNPGVYVTPQGKRRPAGRKQGRPARSRIAVFKSAKLASFSWFQQESRERDHTAVEKQEAPALAGARQNGVPIAVPSEPSSEEFAALQSAANVQPTPRTSSRRKRAQDDLDYIDSPTPVLSANEGLQHGTRRPQKQPRLIEPEDEANGALATVPESAAPEATTRISAEVESAPAITRDKSPTVHALSDVEAGTAAPKRQRIGSPDQTAASEDTQTARSEALKSPAQRGLGRTRRTPQPFSRNWLSKAISPSTTTQPGQKPKLSHGLADRGGSISILRRKIIMEIVEKAGGAYPSVPEIWFPFATMWLKRKQKERPDNRTVKTAIRNLVEAGKLRQLTFCGKGPKGAMVTKTILAKPEMSPDDPLIKEMQRKLLSTNDQRLSYSPNIELDPELVRSNGHTGIPKLALPMVSDATVQLQQKPATVLAEEQRTERRVQKELLKKLEDQLGIGNDSSATGTKRLMKIGRRQPRQLGEDSVTGQTWIARPGLGRRIKGDAHRLVRTMSAIGPYGMLMHPKQDFHTSSGTFGTFGAAIRPYRQPLSGDVASSVRELAELASAPNVTQTGRVKTFHSKTERILRWELEHEEIFDESHDGNGTYIDQTVSDEFEQVPIEGEIRFDFDQPVAQALQPRNLMTTRSAKQYRQIRPRPTASSSYSIMPPGYQPFHNIGAPARRRIDGVDTSLPGRHGVQPDDVRLQRSRRRATLPPLDQTLYRKIMVAIVAVRVLAGGAEARSVDWDLVSAAFPKHDPNFILEHARSILNKSRLQIAGMQRPFQEQYLEAYAKQKVPVIDYNHLDKYNWPAVVEWAIIELEFSTSEKAPLLPATREEFDSIFELRPEAVPTADELYTATSGITVSFKRGLMTHVPFAVQAGVGKDRAVQGPRKNELARLDVVKTWVRANVAASEATYNPPRAEEALKPFGTQLINSAVQSLLTDRVISMSNRGRIIPGRNYDLTDHLLSSLSRKRLIDCPILKRAAYFKTTILDPQIQSRGSFDVHYHAEDGDILALINLFSYGQVTLHPRGQPRSRFGLTEGGYLTRQMDKDLLRFDVEVRPTASYTHGNPIQARASTIPAPLPPPSNDPNLPPKLPLWFDIHGFLIPQLWEMSIASVLGCVCMRQGLSPERISGMIKPAMGAWEIELLLNWLKEVGIVDRQSCGEKNGWMVRDWWWMVLTEKDSGAAMPVTQASADPLAEPAAEAVAEPVPEPIAEPGSHAEESMAS</sequence>
<keyword evidence="3" id="KW-0238">DNA-binding</keyword>
<dbReference type="STRING" id="104259.A0A0F7TQW6"/>
<feature type="compositionally biased region" description="Polar residues" evidence="6">
    <location>
        <begin position="897"/>
        <end position="919"/>
    </location>
</feature>
<evidence type="ECO:0000256" key="5">
    <source>
        <dbReference type="ARBA" id="ARBA00023242"/>
    </source>
</evidence>
<feature type="region of interest" description="Disordered" evidence="6">
    <location>
        <begin position="1300"/>
        <end position="1319"/>
    </location>
</feature>
<feature type="compositionally biased region" description="Polar residues" evidence="6">
    <location>
        <begin position="866"/>
        <end position="879"/>
    </location>
</feature>
<dbReference type="EMBL" id="CDHK01000006">
    <property type="protein sequence ID" value="CEJ58221.1"/>
    <property type="molecule type" value="Genomic_DNA"/>
</dbReference>
<feature type="region of interest" description="Disordered" evidence="6">
    <location>
        <begin position="850"/>
        <end position="928"/>
    </location>
</feature>
<dbReference type="PANTHER" id="PTHR15180">
    <property type="entry name" value="GENERAL TRANSCRIPTION FACTOR 3C POLYPEPTIDE 1"/>
    <property type="match status" value="1"/>
</dbReference>
<feature type="compositionally biased region" description="Basic residues" evidence="6">
    <location>
        <begin position="563"/>
        <end position="579"/>
    </location>
</feature>
<dbReference type="InterPro" id="IPR046488">
    <property type="entry name" value="Sfc3/Tfc3_C"/>
</dbReference>
<dbReference type="InterPro" id="IPR007309">
    <property type="entry name" value="TFIIIC_Bblock-bd"/>
</dbReference>
<evidence type="ECO:0000259" key="7">
    <source>
        <dbReference type="Pfam" id="PF04182"/>
    </source>
</evidence>
<feature type="region of interest" description="Disordered" evidence="6">
    <location>
        <begin position="560"/>
        <end position="602"/>
    </location>
</feature>
<feature type="domain" description="B-block binding subunit of TFIIIC" evidence="7">
    <location>
        <begin position="144"/>
        <end position="212"/>
    </location>
</feature>
<feature type="compositionally biased region" description="Low complexity" evidence="6">
    <location>
        <begin position="1852"/>
        <end position="1870"/>
    </location>
</feature>
<feature type="region of interest" description="Disordered" evidence="6">
    <location>
        <begin position="86"/>
        <end position="112"/>
    </location>
</feature>
<evidence type="ECO:0000256" key="4">
    <source>
        <dbReference type="ARBA" id="ARBA00023163"/>
    </source>
</evidence>
<evidence type="ECO:0000313" key="9">
    <source>
        <dbReference type="EMBL" id="CEJ58221.1"/>
    </source>
</evidence>
<dbReference type="GO" id="GO:0005634">
    <property type="term" value="C:nucleus"/>
    <property type="evidence" value="ECO:0007669"/>
    <property type="project" value="UniProtKB-SubCell"/>
</dbReference>
<keyword evidence="4" id="KW-0804">Transcription</keyword>
<dbReference type="GO" id="GO:0042791">
    <property type="term" value="P:5S class rRNA transcription by RNA polymerase III"/>
    <property type="evidence" value="ECO:0007669"/>
    <property type="project" value="TreeGrafter"/>
</dbReference>
<dbReference type="CDD" id="cd16169">
    <property type="entry name" value="Tau138_eWH"/>
    <property type="match status" value="1"/>
</dbReference>
<reference evidence="10" key="1">
    <citation type="journal article" date="2015" name="Genome Announc.">
        <title>Draft genome sequence of the fungus Penicillium brasilianum MG11.</title>
        <authorList>
            <person name="Horn F."/>
            <person name="Linde J."/>
            <person name="Mattern D.J."/>
            <person name="Walther G."/>
            <person name="Guthke R."/>
            <person name="Brakhage A.A."/>
            <person name="Valiante V."/>
        </authorList>
    </citation>
    <scope>NUCLEOTIDE SEQUENCE [LARGE SCALE GENOMIC DNA]</scope>
    <source>
        <strain evidence="10">MG11</strain>
    </source>
</reference>